<accession>A0ACB9JYK1</accession>
<reference evidence="1 2" key="2">
    <citation type="journal article" date="2022" name="Mol. Ecol. Resour.">
        <title>The genomes of chicory, endive, great burdock and yacon provide insights into Asteraceae paleo-polyploidization history and plant inulin production.</title>
        <authorList>
            <person name="Fan W."/>
            <person name="Wang S."/>
            <person name="Wang H."/>
            <person name="Wang A."/>
            <person name="Jiang F."/>
            <person name="Liu H."/>
            <person name="Zhao H."/>
            <person name="Xu D."/>
            <person name="Zhang Y."/>
        </authorList>
    </citation>
    <scope>NUCLEOTIDE SEQUENCE [LARGE SCALE GENOMIC DNA]</scope>
    <source>
        <strain evidence="2">cv. Yunnan</strain>
        <tissue evidence="1">Leaves</tissue>
    </source>
</reference>
<comment type="caution">
    <text evidence="1">The sequence shown here is derived from an EMBL/GenBank/DDBJ whole genome shotgun (WGS) entry which is preliminary data.</text>
</comment>
<sequence>MSCCYIKPKSASYVDTVRKAVGENREGYLVPSVQNDPRADGHVVQSPSQAELDGCLYCHVASVQPERPKELQDGGGRRPVACGWWWSARGYLVALDGGDWRLIDGGGGSRWSLVMMYGGGRRWPGSDGGVREVTVPDGGCRRYFRVLWLKTATL</sequence>
<name>A0ACB9JYK1_9ASTR</name>
<proteinExistence type="predicted"/>
<evidence type="ECO:0000313" key="1">
    <source>
        <dbReference type="EMBL" id="KAI3825135.1"/>
    </source>
</evidence>
<evidence type="ECO:0000313" key="2">
    <source>
        <dbReference type="Proteomes" id="UP001056120"/>
    </source>
</evidence>
<dbReference type="Proteomes" id="UP001056120">
    <property type="component" value="Linkage Group LG02"/>
</dbReference>
<dbReference type="EMBL" id="CM042019">
    <property type="protein sequence ID" value="KAI3825135.1"/>
    <property type="molecule type" value="Genomic_DNA"/>
</dbReference>
<reference evidence="2" key="1">
    <citation type="journal article" date="2022" name="Mol. Ecol. Resour.">
        <title>The genomes of chicory, endive, great burdock and yacon provide insights into Asteraceae palaeo-polyploidization history and plant inulin production.</title>
        <authorList>
            <person name="Fan W."/>
            <person name="Wang S."/>
            <person name="Wang H."/>
            <person name="Wang A."/>
            <person name="Jiang F."/>
            <person name="Liu H."/>
            <person name="Zhao H."/>
            <person name="Xu D."/>
            <person name="Zhang Y."/>
        </authorList>
    </citation>
    <scope>NUCLEOTIDE SEQUENCE [LARGE SCALE GENOMIC DNA]</scope>
    <source>
        <strain evidence="2">cv. Yunnan</strain>
    </source>
</reference>
<protein>
    <submittedName>
        <fullName evidence="1">Uncharacterized protein</fullName>
    </submittedName>
</protein>
<keyword evidence="2" id="KW-1185">Reference proteome</keyword>
<organism evidence="1 2">
    <name type="scientific">Smallanthus sonchifolius</name>
    <dbReference type="NCBI Taxonomy" id="185202"/>
    <lineage>
        <taxon>Eukaryota</taxon>
        <taxon>Viridiplantae</taxon>
        <taxon>Streptophyta</taxon>
        <taxon>Embryophyta</taxon>
        <taxon>Tracheophyta</taxon>
        <taxon>Spermatophyta</taxon>
        <taxon>Magnoliopsida</taxon>
        <taxon>eudicotyledons</taxon>
        <taxon>Gunneridae</taxon>
        <taxon>Pentapetalae</taxon>
        <taxon>asterids</taxon>
        <taxon>campanulids</taxon>
        <taxon>Asterales</taxon>
        <taxon>Asteraceae</taxon>
        <taxon>Asteroideae</taxon>
        <taxon>Heliantheae alliance</taxon>
        <taxon>Millerieae</taxon>
        <taxon>Smallanthus</taxon>
    </lineage>
</organism>
<gene>
    <name evidence="1" type="ORF">L1987_06611</name>
</gene>